<organism evidence="4 5">
    <name type="scientific">Malassezia caprae</name>
    <dbReference type="NCBI Taxonomy" id="1381934"/>
    <lineage>
        <taxon>Eukaryota</taxon>
        <taxon>Fungi</taxon>
        <taxon>Dikarya</taxon>
        <taxon>Basidiomycota</taxon>
        <taxon>Ustilaginomycotina</taxon>
        <taxon>Malasseziomycetes</taxon>
        <taxon>Malasseziales</taxon>
        <taxon>Malasseziaceae</taxon>
        <taxon>Malassezia</taxon>
    </lineage>
</organism>
<feature type="chain" id="PRO_5041992488" description="DUF7137 domain-containing protein" evidence="2">
    <location>
        <begin position="18"/>
        <end position="210"/>
    </location>
</feature>
<dbReference type="Proteomes" id="UP001220961">
    <property type="component" value="Chromosome 1"/>
</dbReference>
<evidence type="ECO:0000313" key="4">
    <source>
        <dbReference type="EMBL" id="WFD18011.1"/>
    </source>
</evidence>
<name>A0AAF0E4H4_9BASI</name>
<dbReference type="EMBL" id="CP119908">
    <property type="protein sequence ID" value="WFD18011.1"/>
    <property type="molecule type" value="Genomic_DNA"/>
</dbReference>
<dbReference type="InterPro" id="IPR055561">
    <property type="entry name" value="DUF7137"/>
</dbReference>
<evidence type="ECO:0000256" key="2">
    <source>
        <dbReference type="SAM" id="SignalP"/>
    </source>
</evidence>
<evidence type="ECO:0000256" key="1">
    <source>
        <dbReference type="SAM" id="MobiDB-lite"/>
    </source>
</evidence>
<dbReference type="PANTHER" id="PTHR42028">
    <property type="entry name" value="CHROMOSOME 1, WHOLE GENOME SHOTGUN SEQUENCE"/>
    <property type="match status" value="1"/>
</dbReference>
<feature type="region of interest" description="Disordered" evidence="1">
    <location>
        <begin position="18"/>
        <end position="43"/>
    </location>
</feature>
<accession>A0AAF0E4H4</accession>
<feature type="domain" description="DUF7137" evidence="3">
    <location>
        <begin position="39"/>
        <end position="179"/>
    </location>
</feature>
<protein>
    <recommendedName>
        <fullName evidence="3">DUF7137 domain-containing protein</fullName>
    </recommendedName>
</protein>
<evidence type="ECO:0000313" key="5">
    <source>
        <dbReference type="Proteomes" id="UP001220961"/>
    </source>
</evidence>
<dbReference type="AlphaFoldDB" id="A0AAF0E4H4"/>
<dbReference type="Pfam" id="PF23585">
    <property type="entry name" value="DUF7137"/>
    <property type="match status" value="1"/>
</dbReference>
<gene>
    <name evidence="4" type="ORF">MCAP1_000223</name>
</gene>
<proteinExistence type="predicted"/>
<keyword evidence="2" id="KW-0732">Signal</keyword>
<reference evidence="4" key="1">
    <citation type="submission" date="2023-03" db="EMBL/GenBank/DDBJ databases">
        <title>Mating type loci evolution in Malassezia.</title>
        <authorList>
            <person name="Coelho M.A."/>
        </authorList>
    </citation>
    <scope>NUCLEOTIDE SEQUENCE</scope>
    <source>
        <strain evidence="4">CBS 10434</strain>
    </source>
</reference>
<evidence type="ECO:0000259" key="3">
    <source>
        <dbReference type="Pfam" id="PF23585"/>
    </source>
</evidence>
<feature type="signal peptide" evidence="2">
    <location>
        <begin position="1"/>
        <end position="17"/>
    </location>
</feature>
<keyword evidence="5" id="KW-1185">Reference proteome</keyword>
<sequence length="210" mass="21748">MLLRGLGAGLAAAGVLAAAGPTPTPTPTQVRRADDDAQRPAGGISITEPAVNAASSYYKIGPHESVTFGWSFTSLTATPSRLFVAASCSQNGVTYPIAASPTGLPGDATNVTWYPYGYHLQALQQGHPDLLAAKYRLLVYDEKGPDAGAKGGEFQPNNQAEFALYFPQHYTPLADWTCGSCNDAAPARDSSVLLRLGALAGAAALGALLL</sequence>
<dbReference type="PANTHER" id="PTHR42028:SF1">
    <property type="entry name" value="YALI0E30657P"/>
    <property type="match status" value="1"/>
</dbReference>